<reference evidence="1" key="1">
    <citation type="journal article" date="2020" name="Stud. Mycol.">
        <title>101 Dothideomycetes genomes: a test case for predicting lifestyles and emergence of pathogens.</title>
        <authorList>
            <person name="Haridas S."/>
            <person name="Albert R."/>
            <person name="Binder M."/>
            <person name="Bloem J."/>
            <person name="Labutti K."/>
            <person name="Salamov A."/>
            <person name="Andreopoulos B."/>
            <person name="Baker S."/>
            <person name="Barry K."/>
            <person name="Bills G."/>
            <person name="Bluhm B."/>
            <person name="Cannon C."/>
            <person name="Castanera R."/>
            <person name="Culley D."/>
            <person name="Daum C."/>
            <person name="Ezra D."/>
            <person name="Gonzalez J."/>
            <person name="Henrissat B."/>
            <person name="Kuo A."/>
            <person name="Liang C."/>
            <person name="Lipzen A."/>
            <person name="Lutzoni F."/>
            <person name="Magnuson J."/>
            <person name="Mondo S."/>
            <person name="Nolan M."/>
            <person name="Ohm R."/>
            <person name="Pangilinan J."/>
            <person name="Park H.-J."/>
            <person name="Ramirez L."/>
            <person name="Alfaro M."/>
            <person name="Sun H."/>
            <person name="Tritt A."/>
            <person name="Yoshinaga Y."/>
            <person name="Zwiers L.-H."/>
            <person name="Turgeon B."/>
            <person name="Goodwin S."/>
            <person name="Spatafora J."/>
            <person name="Crous P."/>
            <person name="Grigoriev I."/>
        </authorList>
    </citation>
    <scope>NUCLEOTIDE SEQUENCE</scope>
    <source>
        <strain evidence="1">CBS 101060</strain>
    </source>
</reference>
<gene>
    <name evidence="1" type="ORF">M501DRAFT_1000543</name>
</gene>
<dbReference type="Proteomes" id="UP000799429">
    <property type="component" value="Unassembled WGS sequence"/>
</dbReference>
<keyword evidence="2" id="KW-1185">Reference proteome</keyword>
<sequence length="97" mass="11049">MRAWGDRIIVTLASSGVHCGVQVEYSRLAEDRHNPKVIDQKSSDDVLQQIQRCRKDYNYHFPTFLRSPPSPTPLHMSLSRAVPARALILNFSLLHPP</sequence>
<comment type="caution">
    <text evidence="1">The sequence shown here is derived from an EMBL/GenBank/DDBJ whole genome shotgun (WGS) entry which is preliminary data.</text>
</comment>
<evidence type="ECO:0000313" key="2">
    <source>
        <dbReference type="Proteomes" id="UP000799429"/>
    </source>
</evidence>
<proteinExistence type="predicted"/>
<organism evidence="1 2">
    <name type="scientific">Patellaria atrata CBS 101060</name>
    <dbReference type="NCBI Taxonomy" id="1346257"/>
    <lineage>
        <taxon>Eukaryota</taxon>
        <taxon>Fungi</taxon>
        <taxon>Dikarya</taxon>
        <taxon>Ascomycota</taxon>
        <taxon>Pezizomycotina</taxon>
        <taxon>Dothideomycetes</taxon>
        <taxon>Dothideomycetes incertae sedis</taxon>
        <taxon>Patellariales</taxon>
        <taxon>Patellariaceae</taxon>
        <taxon>Patellaria</taxon>
    </lineage>
</organism>
<dbReference type="AlphaFoldDB" id="A0A9P4VV77"/>
<dbReference type="EMBL" id="MU006091">
    <property type="protein sequence ID" value="KAF2841364.1"/>
    <property type="molecule type" value="Genomic_DNA"/>
</dbReference>
<evidence type="ECO:0000313" key="1">
    <source>
        <dbReference type="EMBL" id="KAF2841364.1"/>
    </source>
</evidence>
<accession>A0A9P4VV77</accession>
<name>A0A9P4VV77_9PEZI</name>
<protein>
    <submittedName>
        <fullName evidence="1">Uncharacterized protein</fullName>
    </submittedName>
</protein>